<evidence type="ECO:0000313" key="1">
    <source>
        <dbReference type="EMBL" id="CAF1755660.1"/>
    </source>
</evidence>
<accession>A0A816J0K8</accession>
<proteinExistence type="predicted"/>
<name>A0A816J0K8_BRANA</name>
<dbReference type="AlphaFoldDB" id="A0A816J0K8"/>
<dbReference type="EMBL" id="HG994373">
    <property type="protein sequence ID" value="CAF1755660.1"/>
    <property type="molecule type" value="Genomic_DNA"/>
</dbReference>
<organism evidence="1">
    <name type="scientific">Brassica napus</name>
    <name type="common">Rape</name>
    <dbReference type="NCBI Taxonomy" id="3708"/>
    <lineage>
        <taxon>Eukaryota</taxon>
        <taxon>Viridiplantae</taxon>
        <taxon>Streptophyta</taxon>
        <taxon>Embryophyta</taxon>
        <taxon>Tracheophyta</taxon>
        <taxon>Spermatophyta</taxon>
        <taxon>Magnoliopsida</taxon>
        <taxon>eudicotyledons</taxon>
        <taxon>Gunneridae</taxon>
        <taxon>Pentapetalae</taxon>
        <taxon>rosids</taxon>
        <taxon>malvids</taxon>
        <taxon>Brassicales</taxon>
        <taxon>Brassicaceae</taxon>
        <taxon>Brassiceae</taxon>
        <taxon>Brassica</taxon>
    </lineage>
</organism>
<dbReference type="Proteomes" id="UP001295469">
    <property type="component" value="Chromosome C09"/>
</dbReference>
<gene>
    <name evidence="1" type="ORF">DARMORV10_C09P42310.1</name>
</gene>
<protein>
    <submittedName>
        <fullName evidence="1">(rape) hypothetical protein</fullName>
    </submittedName>
</protein>
<sequence length="40" mass="4850">MSVRQEQTLERSTSFKEWDEGIEEETKKLTRKVDDHELKI</sequence>
<reference evidence="1" key="1">
    <citation type="submission" date="2021-01" db="EMBL/GenBank/DDBJ databases">
        <authorList>
            <consortium name="Genoscope - CEA"/>
            <person name="William W."/>
        </authorList>
    </citation>
    <scope>NUCLEOTIDE SEQUENCE</scope>
</reference>